<gene>
    <name evidence="1" type="ORF">HCN44_007868</name>
</gene>
<protein>
    <submittedName>
        <fullName evidence="1">Uncharacterized protein</fullName>
    </submittedName>
</protein>
<dbReference type="Proteomes" id="UP000639338">
    <property type="component" value="Unassembled WGS sequence"/>
</dbReference>
<evidence type="ECO:0000313" key="1">
    <source>
        <dbReference type="EMBL" id="KAF7993365.1"/>
    </source>
</evidence>
<proteinExistence type="predicted"/>
<comment type="caution">
    <text evidence="1">The sequence shown here is derived from an EMBL/GenBank/DDBJ whole genome shotgun (WGS) entry which is preliminary data.</text>
</comment>
<dbReference type="EMBL" id="JACMRX010000003">
    <property type="protein sequence ID" value="KAF7993365.1"/>
    <property type="molecule type" value="Genomic_DNA"/>
</dbReference>
<sequence length="397" mass="46919">MKIAIPRLFYAGLGVPSIVAKEVLRDSPQCIKYAKIPNQFQKQLPEVMYAIGEITMTFLLDAKRSLGQVHEAHPSLNDYINNIRYSDKGLINKSRTIKAIFNNINEKYPREDCNNQFLFIEACKYCSEMDIKLIWNKLTDEEKSEIDEAATDTLNYSDLPGFNPYTTSLVFYWGSHLNFFQSNNLVNTSFKISKDVFQRFSERANMTKTIYENSLSFILESIIDGFNIPQEIGIEPEEIRQDIIRVSDGHRWYLETSEEWDLIYQIQKHILVTVEERYDYIMTFDLYSILEHFMKKHERYDIADELFDATYKNDKDKIKKYKFHTYWPDTVRNVIKKAESKDDINNKLNSLFEWFGFLDTQKTQLLTCIQDDLSVYDRKDWEKISKCLKKTAKTFIV</sequence>
<evidence type="ECO:0000313" key="2">
    <source>
        <dbReference type="Proteomes" id="UP000639338"/>
    </source>
</evidence>
<accession>A0A835CUH9</accession>
<reference evidence="1 2" key="1">
    <citation type="submission" date="2020-08" db="EMBL/GenBank/DDBJ databases">
        <title>Aphidius gifuensis genome sequencing and assembly.</title>
        <authorList>
            <person name="Du Z."/>
        </authorList>
    </citation>
    <scope>NUCLEOTIDE SEQUENCE [LARGE SCALE GENOMIC DNA]</scope>
    <source>
        <strain evidence="1">YNYX2018</strain>
        <tissue evidence="1">Adults</tissue>
    </source>
</reference>
<organism evidence="1 2">
    <name type="scientific">Aphidius gifuensis</name>
    <name type="common">Parasitoid wasp</name>
    <dbReference type="NCBI Taxonomy" id="684658"/>
    <lineage>
        <taxon>Eukaryota</taxon>
        <taxon>Metazoa</taxon>
        <taxon>Ecdysozoa</taxon>
        <taxon>Arthropoda</taxon>
        <taxon>Hexapoda</taxon>
        <taxon>Insecta</taxon>
        <taxon>Pterygota</taxon>
        <taxon>Neoptera</taxon>
        <taxon>Endopterygota</taxon>
        <taxon>Hymenoptera</taxon>
        <taxon>Apocrita</taxon>
        <taxon>Ichneumonoidea</taxon>
        <taxon>Braconidae</taxon>
        <taxon>Aphidiinae</taxon>
        <taxon>Aphidius</taxon>
    </lineage>
</organism>
<keyword evidence="2" id="KW-1185">Reference proteome</keyword>
<dbReference type="AlphaFoldDB" id="A0A835CUH9"/>
<name>A0A835CUH9_APHGI</name>